<feature type="chain" id="PRO_5046223076" evidence="2">
    <location>
        <begin position="27"/>
        <end position="85"/>
    </location>
</feature>
<sequence length="85" mass="8794">MSCADACVLTAALTVALLLTAAARGAAHLRGRAPGRLCGAACTNHYRYLRSMTITADGLCSPVARGAALAGLGAAWVLTRCRHRR</sequence>
<name>A0ABP9GGT8_9ACTN</name>
<dbReference type="EMBL" id="BAABIK010000013">
    <property type="protein sequence ID" value="GAA4943169.1"/>
    <property type="molecule type" value="Genomic_DNA"/>
</dbReference>
<keyword evidence="2" id="KW-0732">Signal</keyword>
<accession>A0ABP9GGT8</accession>
<organism evidence="3 4">
    <name type="scientific">Streptomonospora halophila</name>
    <dbReference type="NCBI Taxonomy" id="427369"/>
    <lineage>
        <taxon>Bacteria</taxon>
        <taxon>Bacillati</taxon>
        <taxon>Actinomycetota</taxon>
        <taxon>Actinomycetes</taxon>
        <taxon>Streptosporangiales</taxon>
        <taxon>Nocardiopsidaceae</taxon>
        <taxon>Streptomonospora</taxon>
    </lineage>
</organism>
<gene>
    <name evidence="3" type="ORF">GCM10023224_27290</name>
</gene>
<keyword evidence="1" id="KW-0812">Transmembrane</keyword>
<keyword evidence="4" id="KW-1185">Reference proteome</keyword>
<comment type="caution">
    <text evidence="3">The sequence shown here is derived from an EMBL/GenBank/DDBJ whole genome shotgun (WGS) entry which is preliminary data.</text>
</comment>
<feature type="transmembrane region" description="Helical" evidence="1">
    <location>
        <begin position="63"/>
        <end position="79"/>
    </location>
</feature>
<evidence type="ECO:0000313" key="4">
    <source>
        <dbReference type="Proteomes" id="UP001499993"/>
    </source>
</evidence>
<proteinExistence type="predicted"/>
<protein>
    <submittedName>
        <fullName evidence="3">Uncharacterized protein</fullName>
    </submittedName>
</protein>
<keyword evidence="1" id="KW-0472">Membrane</keyword>
<dbReference type="RefSeq" id="WP_345556864.1">
    <property type="nucleotide sequence ID" value="NZ_BAABIK010000013.1"/>
</dbReference>
<evidence type="ECO:0000256" key="1">
    <source>
        <dbReference type="SAM" id="Phobius"/>
    </source>
</evidence>
<evidence type="ECO:0000256" key="2">
    <source>
        <dbReference type="SAM" id="SignalP"/>
    </source>
</evidence>
<feature type="signal peptide" evidence="2">
    <location>
        <begin position="1"/>
        <end position="26"/>
    </location>
</feature>
<reference evidence="4" key="1">
    <citation type="journal article" date="2019" name="Int. J. Syst. Evol. Microbiol.">
        <title>The Global Catalogue of Microorganisms (GCM) 10K type strain sequencing project: providing services to taxonomists for standard genome sequencing and annotation.</title>
        <authorList>
            <consortium name="The Broad Institute Genomics Platform"/>
            <consortium name="The Broad Institute Genome Sequencing Center for Infectious Disease"/>
            <person name="Wu L."/>
            <person name="Ma J."/>
        </authorList>
    </citation>
    <scope>NUCLEOTIDE SEQUENCE [LARGE SCALE GENOMIC DNA]</scope>
    <source>
        <strain evidence="4">JCM 18123</strain>
    </source>
</reference>
<evidence type="ECO:0000313" key="3">
    <source>
        <dbReference type="EMBL" id="GAA4943169.1"/>
    </source>
</evidence>
<keyword evidence="1" id="KW-1133">Transmembrane helix</keyword>
<dbReference type="Proteomes" id="UP001499993">
    <property type="component" value="Unassembled WGS sequence"/>
</dbReference>